<dbReference type="Pfam" id="PF00380">
    <property type="entry name" value="Ribosomal_S9"/>
    <property type="match status" value="1"/>
</dbReference>
<evidence type="ECO:0000256" key="6">
    <source>
        <dbReference type="RuleBase" id="RU003815"/>
    </source>
</evidence>
<accession>A0AA48HY42</accession>
<dbReference type="EMBL" id="AP027924">
    <property type="protein sequence ID" value="BED91864.1"/>
    <property type="molecule type" value="Genomic_DNA"/>
</dbReference>
<dbReference type="GO" id="GO:0006412">
    <property type="term" value="P:translation"/>
    <property type="evidence" value="ECO:0007669"/>
    <property type="project" value="UniProtKB-UniRule"/>
</dbReference>
<comment type="similarity">
    <text evidence="1 5 6">Belongs to the universal ribosomal protein uS9 family.</text>
</comment>
<dbReference type="Gene3D" id="3.30.230.10">
    <property type="match status" value="1"/>
</dbReference>
<gene>
    <name evidence="5" type="primary">rpsI</name>
    <name evidence="7" type="ORF">CfP315_0403</name>
</gene>
<evidence type="ECO:0000313" key="7">
    <source>
        <dbReference type="EMBL" id="BED91864.1"/>
    </source>
</evidence>
<evidence type="ECO:0000256" key="5">
    <source>
        <dbReference type="HAMAP-Rule" id="MF_00532"/>
    </source>
</evidence>
<dbReference type="GO" id="GO:0003723">
    <property type="term" value="F:RNA binding"/>
    <property type="evidence" value="ECO:0007669"/>
    <property type="project" value="TreeGrafter"/>
</dbReference>
<dbReference type="GO" id="GO:0003735">
    <property type="term" value="F:structural constituent of ribosome"/>
    <property type="evidence" value="ECO:0007669"/>
    <property type="project" value="InterPro"/>
</dbReference>
<evidence type="ECO:0000256" key="3">
    <source>
        <dbReference type="ARBA" id="ARBA00023274"/>
    </source>
</evidence>
<proteinExistence type="inferred from homology"/>
<dbReference type="FunFam" id="3.30.230.10:FF:000001">
    <property type="entry name" value="30S ribosomal protein S9"/>
    <property type="match status" value="1"/>
</dbReference>
<sequence>MYKSKIQDYYGTGKKKCSIARVRIMSGNGKFIVNKLNLKDYFVISDLCNVASCPISALELGEKFDVICQVRGGGVSGQASAIRHGLAKALLQFDEENKVKLRDFGFLTRDSRVKERKKYGLRAARKRPQYSKR</sequence>
<evidence type="ECO:0000256" key="2">
    <source>
        <dbReference type="ARBA" id="ARBA00022980"/>
    </source>
</evidence>
<dbReference type="PROSITE" id="PS00360">
    <property type="entry name" value="RIBOSOMAL_S9"/>
    <property type="match status" value="1"/>
</dbReference>
<name>A0AA48HY42_9FIRM</name>
<protein>
    <recommendedName>
        <fullName evidence="4 5">Small ribosomal subunit protein uS9</fullName>
    </recommendedName>
</protein>
<organism evidence="7">
    <name type="scientific">Candidatus Improbicoccus pseudotrichonymphae</name>
    <dbReference type="NCBI Taxonomy" id="3033792"/>
    <lineage>
        <taxon>Bacteria</taxon>
        <taxon>Bacillati</taxon>
        <taxon>Bacillota</taxon>
        <taxon>Clostridia</taxon>
        <taxon>Candidatus Improbicoccus</taxon>
    </lineage>
</organism>
<dbReference type="Proteomes" id="UP001337580">
    <property type="component" value="Chromosome"/>
</dbReference>
<dbReference type="InterPro" id="IPR020574">
    <property type="entry name" value="Ribosomal_uS9_CS"/>
</dbReference>
<dbReference type="PANTHER" id="PTHR21569:SF1">
    <property type="entry name" value="SMALL RIBOSOMAL SUBUNIT PROTEIN US9M"/>
    <property type="match status" value="1"/>
</dbReference>
<dbReference type="PANTHER" id="PTHR21569">
    <property type="entry name" value="RIBOSOMAL PROTEIN S9"/>
    <property type="match status" value="1"/>
</dbReference>
<dbReference type="HAMAP" id="MF_00532_B">
    <property type="entry name" value="Ribosomal_uS9_B"/>
    <property type="match status" value="1"/>
</dbReference>
<dbReference type="InterPro" id="IPR023035">
    <property type="entry name" value="Ribosomal_uS9_bac/plastid"/>
</dbReference>
<keyword evidence="2 5" id="KW-0689">Ribosomal protein</keyword>
<dbReference type="InterPro" id="IPR020568">
    <property type="entry name" value="Ribosomal_Su5_D2-typ_SF"/>
</dbReference>
<dbReference type="GO" id="GO:0022627">
    <property type="term" value="C:cytosolic small ribosomal subunit"/>
    <property type="evidence" value="ECO:0007669"/>
    <property type="project" value="TreeGrafter"/>
</dbReference>
<dbReference type="KEGG" id="ips:CfP315_0403"/>
<dbReference type="InterPro" id="IPR000754">
    <property type="entry name" value="Ribosomal_uS9"/>
</dbReference>
<evidence type="ECO:0000256" key="4">
    <source>
        <dbReference type="ARBA" id="ARBA00035259"/>
    </source>
</evidence>
<keyword evidence="3 5" id="KW-0687">Ribonucleoprotein</keyword>
<dbReference type="AlphaFoldDB" id="A0AA48HY42"/>
<dbReference type="SUPFAM" id="SSF54211">
    <property type="entry name" value="Ribosomal protein S5 domain 2-like"/>
    <property type="match status" value="1"/>
</dbReference>
<dbReference type="InterPro" id="IPR014721">
    <property type="entry name" value="Ribsml_uS5_D2-typ_fold_subgr"/>
</dbReference>
<reference evidence="7" key="1">
    <citation type="journal article" date="2023" name="ISME J.">
        <title>Emergence of putative energy parasites within Clostridia revealed by genome analysis of a novel endosymbiotic clade.</title>
        <authorList>
            <person name="Takahashi K."/>
            <person name="Kuwahara H."/>
            <person name="Horikawa Y."/>
            <person name="Izawa K."/>
            <person name="Kato D."/>
            <person name="Inagaki T."/>
            <person name="Yuki M."/>
            <person name="Ohkuma M."/>
            <person name="Hongoh Y."/>
        </authorList>
    </citation>
    <scope>NUCLEOTIDE SEQUENCE</scope>
    <source>
        <strain evidence="7">CfP3-15</strain>
    </source>
</reference>
<dbReference type="NCBIfam" id="NF001099">
    <property type="entry name" value="PRK00132.1"/>
    <property type="match status" value="1"/>
</dbReference>
<evidence type="ECO:0000256" key="1">
    <source>
        <dbReference type="ARBA" id="ARBA00005251"/>
    </source>
</evidence>